<keyword evidence="5" id="KW-1185">Reference proteome</keyword>
<keyword evidence="1" id="KW-0812">Transmembrane</keyword>
<accession>A0A0N4U5E0</accession>
<dbReference type="Proteomes" id="UP000038040">
    <property type="component" value="Unplaced"/>
</dbReference>
<keyword evidence="1" id="KW-0472">Membrane</keyword>
<proteinExistence type="predicted"/>
<dbReference type="Pfam" id="PF21892">
    <property type="entry name" value="TMEM145_N"/>
    <property type="match status" value="1"/>
</dbReference>
<evidence type="ECO:0000313" key="5">
    <source>
        <dbReference type="Proteomes" id="UP000274756"/>
    </source>
</evidence>
<name>A0A0N4U5E0_DRAME</name>
<sequence length="185" mass="21852">MFGKTESKRSYGVLYTNKDWHYLDRFCFISENGNLQYLLQYPKDYEVQSMYIYYDTNTQWSSVYDKNLTCSEKISILDPNNNQKIILTNKNENNECAIYTKNEEKCSQRAMWWFLALANCNSTKGLYIEYDLLMTNGDPNEFWFGHFSADEFYVLPVDLLFLLINLVILIVAIIIACKFFPAFID</sequence>
<reference evidence="3 5" key="2">
    <citation type="submission" date="2018-11" db="EMBL/GenBank/DDBJ databases">
        <authorList>
            <consortium name="Pathogen Informatics"/>
        </authorList>
    </citation>
    <scope>NUCLEOTIDE SEQUENCE [LARGE SCALE GENOMIC DNA]</scope>
</reference>
<reference evidence="6" key="1">
    <citation type="submission" date="2017-02" db="UniProtKB">
        <authorList>
            <consortium name="WormBaseParasite"/>
        </authorList>
    </citation>
    <scope>IDENTIFICATION</scope>
</reference>
<protein>
    <submittedName>
        <fullName evidence="6">GpcrRhopsn4 domain-containing protein</fullName>
    </submittedName>
</protein>
<dbReference type="EMBL" id="UYYG01001155">
    <property type="protein sequence ID" value="VDN56446.1"/>
    <property type="molecule type" value="Genomic_DNA"/>
</dbReference>
<evidence type="ECO:0000256" key="1">
    <source>
        <dbReference type="SAM" id="Phobius"/>
    </source>
</evidence>
<feature type="domain" description="GPR180-like N-terminal" evidence="2">
    <location>
        <begin position="12"/>
        <end position="130"/>
    </location>
</feature>
<dbReference type="PANTHER" id="PTHR23252:SF24">
    <property type="entry name" value="TRANSMEMBRANE PROTEIN 145"/>
    <property type="match status" value="1"/>
</dbReference>
<dbReference type="InterPro" id="IPR053880">
    <property type="entry name" value="GPR180-like_N"/>
</dbReference>
<evidence type="ECO:0000313" key="6">
    <source>
        <dbReference type="WBParaSite" id="DME_0000205901-mRNA-1"/>
    </source>
</evidence>
<evidence type="ECO:0000313" key="4">
    <source>
        <dbReference type="Proteomes" id="UP000038040"/>
    </source>
</evidence>
<dbReference type="Proteomes" id="UP000274756">
    <property type="component" value="Unassembled WGS sequence"/>
</dbReference>
<dbReference type="STRING" id="318479.A0A0N4U5E0"/>
<organism evidence="4 6">
    <name type="scientific">Dracunculus medinensis</name>
    <name type="common">Guinea worm</name>
    <dbReference type="NCBI Taxonomy" id="318479"/>
    <lineage>
        <taxon>Eukaryota</taxon>
        <taxon>Metazoa</taxon>
        <taxon>Ecdysozoa</taxon>
        <taxon>Nematoda</taxon>
        <taxon>Chromadorea</taxon>
        <taxon>Rhabditida</taxon>
        <taxon>Spirurina</taxon>
        <taxon>Dracunculoidea</taxon>
        <taxon>Dracunculidae</taxon>
        <taxon>Dracunculus</taxon>
    </lineage>
</organism>
<evidence type="ECO:0000313" key="3">
    <source>
        <dbReference type="EMBL" id="VDN56446.1"/>
    </source>
</evidence>
<feature type="transmembrane region" description="Helical" evidence="1">
    <location>
        <begin position="159"/>
        <end position="184"/>
    </location>
</feature>
<dbReference type="PANTHER" id="PTHR23252">
    <property type="entry name" value="INTIMAL THICKNESS RECEPTOR-RELATED"/>
    <property type="match status" value="1"/>
</dbReference>
<dbReference type="AlphaFoldDB" id="A0A0N4U5E0"/>
<dbReference type="InterPro" id="IPR047831">
    <property type="entry name" value="GPR180/TMEM145"/>
</dbReference>
<dbReference type="OrthoDB" id="205745at2759"/>
<evidence type="ECO:0000259" key="2">
    <source>
        <dbReference type="Pfam" id="PF21892"/>
    </source>
</evidence>
<keyword evidence="1" id="KW-1133">Transmembrane helix</keyword>
<dbReference type="WBParaSite" id="DME_0000205901-mRNA-1">
    <property type="protein sequence ID" value="DME_0000205901-mRNA-1"/>
    <property type="gene ID" value="DME_0000205901"/>
</dbReference>
<gene>
    <name evidence="3" type="ORF">DME_LOCUS6419</name>
</gene>